<evidence type="ECO:0008006" key="6">
    <source>
        <dbReference type="Google" id="ProtNLM"/>
    </source>
</evidence>
<dbReference type="OrthoDB" id="276989at2759"/>
<proteinExistence type="inferred from homology"/>
<feature type="region of interest" description="Disordered" evidence="3">
    <location>
        <begin position="92"/>
        <end position="120"/>
    </location>
</feature>
<dbReference type="GO" id="GO:0034088">
    <property type="term" value="P:maintenance of mitotic sister chromatid cohesion"/>
    <property type="evidence" value="ECO:0007669"/>
    <property type="project" value="TreeGrafter"/>
</dbReference>
<evidence type="ECO:0000256" key="2">
    <source>
        <dbReference type="ARBA" id="ARBA00022705"/>
    </source>
</evidence>
<dbReference type="Pfam" id="PF09724">
    <property type="entry name" value="Dcc1"/>
    <property type="match status" value="1"/>
</dbReference>
<dbReference type="STRING" id="1555241.A0A4P9X327"/>
<gene>
    <name evidence="4" type="ORF">CXG81DRAFT_27812</name>
</gene>
<dbReference type="GO" id="GO:0006260">
    <property type="term" value="P:DNA replication"/>
    <property type="evidence" value="ECO:0007669"/>
    <property type="project" value="UniProtKB-KW"/>
</dbReference>
<dbReference type="PANTHER" id="PTHR13395:SF6">
    <property type="entry name" value="SISTER CHROMATID COHESION PROTEIN DCC1"/>
    <property type="match status" value="1"/>
</dbReference>
<dbReference type="GO" id="GO:0000775">
    <property type="term" value="C:chromosome, centromeric region"/>
    <property type="evidence" value="ECO:0007669"/>
    <property type="project" value="TreeGrafter"/>
</dbReference>
<comment type="similarity">
    <text evidence="1">Belongs to the DCC1 family.</text>
</comment>
<keyword evidence="2" id="KW-0235">DNA replication</keyword>
<sequence length="479" mass="51252">MALFPSDWRLTAPLASERYHLVELPDALLQEIEARPAELPPNRGRAPATWAFRSPRRQADIGTSAAAAPAGSDPIFLCTSTHTYQVKAADSSNSTLVAQHESEARPPSAPAGALPLPPPPPPSRYTVHAILHGHWECLPITPRPDALIGFLDAVPPYNGPFAESQLPAFRPWTTSRLVRALALSPCETQALLREVHAICIGGPAAGHSATSGTRAGWRRVAPQYGLHVLQVLCLTASAEGWPLDALPVGPLTTALAMEDVPSAMTAWVLQSLGEAVPLDTTGDVGMDGEDTADMPSAGLAAPYWALKTAAIARYVGVCLLMDPELFPAQLSGDVHDESGMPLDAFMALWASKMPAELSAEALLDRALLVGKHIVAATDPLDDGLAIPGMPAMPHIKRILPLDVDTLPAEPAKRFARLFAVRDVWTLDEMAPFLQPIVPLKLAQNLAGFAVKYARLQKERVPATAPETGVRERIMLYPLS</sequence>
<dbReference type="InterPro" id="IPR019128">
    <property type="entry name" value="Dcc1"/>
</dbReference>
<keyword evidence="5" id="KW-1185">Reference proteome</keyword>
<dbReference type="GO" id="GO:0000785">
    <property type="term" value="C:chromatin"/>
    <property type="evidence" value="ECO:0007669"/>
    <property type="project" value="TreeGrafter"/>
</dbReference>
<dbReference type="AlphaFoldDB" id="A0A4P9X327"/>
<evidence type="ECO:0000313" key="5">
    <source>
        <dbReference type="Proteomes" id="UP000274922"/>
    </source>
</evidence>
<organism evidence="4 5">
    <name type="scientific">Caulochytrium protostelioides</name>
    <dbReference type="NCBI Taxonomy" id="1555241"/>
    <lineage>
        <taxon>Eukaryota</taxon>
        <taxon>Fungi</taxon>
        <taxon>Fungi incertae sedis</taxon>
        <taxon>Chytridiomycota</taxon>
        <taxon>Chytridiomycota incertae sedis</taxon>
        <taxon>Chytridiomycetes</taxon>
        <taxon>Caulochytriales</taxon>
        <taxon>Caulochytriaceae</taxon>
        <taxon>Caulochytrium</taxon>
    </lineage>
</organism>
<reference evidence="5" key="1">
    <citation type="journal article" date="2018" name="Nat. Microbiol.">
        <title>Leveraging single-cell genomics to expand the fungal tree of life.</title>
        <authorList>
            <person name="Ahrendt S.R."/>
            <person name="Quandt C.A."/>
            <person name="Ciobanu D."/>
            <person name="Clum A."/>
            <person name="Salamov A."/>
            <person name="Andreopoulos B."/>
            <person name="Cheng J.F."/>
            <person name="Woyke T."/>
            <person name="Pelin A."/>
            <person name="Henrissat B."/>
            <person name="Reynolds N.K."/>
            <person name="Benny G.L."/>
            <person name="Smith M.E."/>
            <person name="James T.Y."/>
            <person name="Grigoriev I.V."/>
        </authorList>
    </citation>
    <scope>NUCLEOTIDE SEQUENCE [LARGE SCALE GENOMIC DNA]</scope>
    <source>
        <strain evidence="5">ATCC 52028</strain>
    </source>
</reference>
<evidence type="ECO:0000313" key="4">
    <source>
        <dbReference type="EMBL" id="RKO99419.1"/>
    </source>
</evidence>
<evidence type="ECO:0000256" key="1">
    <source>
        <dbReference type="ARBA" id="ARBA00007017"/>
    </source>
</evidence>
<dbReference type="EMBL" id="ML014286">
    <property type="protein sequence ID" value="RKO99419.1"/>
    <property type="molecule type" value="Genomic_DNA"/>
</dbReference>
<accession>A0A4P9X327</accession>
<evidence type="ECO:0000256" key="3">
    <source>
        <dbReference type="SAM" id="MobiDB-lite"/>
    </source>
</evidence>
<dbReference type="Proteomes" id="UP000274922">
    <property type="component" value="Unassembled WGS sequence"/>
</dbReference>
<dbReference type="PANTHER" id="PTHR13395">
    <property type="entry name" value="SISTER CHROMATID COHESION PROTEIN DCC1-RELATED"/>
    <property type="match status" value="1"/>
</dbReference>
<dbReference type="GO" id="GO:0031390">
    <property type="term" value="C:Ctf18 RFC-like complex"/>
    <property type="evidence" value="ECO:0007669"/>
    <property type="project" value="InterPro"/>
</dbReference>
<name>A0A4P9X327_9FUNG</name>
<protein>
    <recommendedName>
        <fullName evidence="6">Sister chromatid cohesion protein Dcc1</fullName>
    </recommendedName>
</protein>